<dbReference type="FunFam" id="2.60.40.10:FF:001895">
    <property type="entry name" value="PeroXidasiN (Drosophila peroxidase) homolog"/>
    <property type="match status" value="1"/>
</dbReference>
<keyword evidence="3" id="KW-0433">Leucine-rich repeat</keyword>
<comment type="similarity">
    <text evidence="1">Belongs to the immunoglobulin superfamily. DCC family.</text>
</comment>
<accession>A0A8R1UQ99</accession>
<dbReference type="GO" id="GO:0006979">
    <property type="term" value="P:response to oxidative stress"/>
    <property type="evidence" value="ECO:0007669"/>
    <property type="project" value="InterPro"/>
</dbReference>
<dbReference type="PANTHER" id="PTHR11475:SF140">
    <property type="entry name" value="PEROXIDASIN HOMOLOG PXN-2"/>
    <property type="match status" value="1"/>
</dbReference>
<dbReference type="Gene3D" id="2.60.40.10">
    <property type="entry name" value="Immunoglobulins"/>
    <property type="match status" value="2"/>
</dbReference>
<keyword evidence="11" id="KW-1185">Reference proteome</keyword>
<dbReference type="InterPro" id="IPR010255">
    <property type="entry name" value="Haem_peroxidase_sf"/>
</dbReference>
<dbReference type="InterPro" id="IPR036179">
    <property type="entry name" value="Ig-like_dom_sf"/>
</dbReference>
<dbReference type="SUPFAM" id="SSF52058">
    <property type="entry name" value="L domain-like"/>
    <property type="match status" value="1"/>
</dbReference>
<dbReference type="PRINTS" id="PR00457">
    <property type="entry name" value="ANPEROXIDASE"/>
</dbReference>
<proteinExistence type="inferred from homology"/>
<keyword evidence="6" id="KW-1015">Disulfide bond</keyword>
<dbReference type="FunFam" id="2.60.40.10:FF:000299">
    <property type="entry name" value="protogenin isoform X2"/>
    <property type="match status" value="1"/>
</dbReference>
<dbReference type="SMART" id="SM00082">
    <property type="entry name" value="LRRCT"/>
    <property type="match status" value="1"/>
</dbReference>
<evidence type="ECO:0000256" key="6">
    <source>
        <dbReference type="ARBA" id="ARBA00023157"/>
    </source>
</evidence>
<evidence type="ECO:0000313" key="11">
    <source>
        <dbReference type="Proteomes" id="UP000005239"/>
    </source>
</evidence>
<dbReference type="InterPro" id="IPR013098">
    <property type="entry name" value="Ig_I-set"/>
</dbReference>
<name>A0A2A6D1R7_PRIPA</name>
<dbReference type="GO" id="GO:0031012">
    <property type="term" value="C:extracellular matrix"/>
    <property type="evidence" value="ECO:0007669"/>
    <property type="project" value="UniProtKB-ARBA"/>
</dbReference>
<evidence type="ECO:0000256" key="9">
    <source>
        <dbReference type="SAM" id="SignalP"/>
    </source>
</evidence>
<dbReference type="InterPro" id="IPR003591">
    <property type="entry name" value="Leu-rich_rpt_typical-subtyp"/>
</dbReference>
<evidence type="ECO:0000256" key="4">
    <source>
        <dbReference type="ARBA" id="ARBA00022729"/>
    </source>
</evidence>
<dbReference type="InterPro" id="IPR037120">
    <property type="entry name" value="Haem_peroxidase_sf_animal"/>
</dbReference>
<keyword evidence="2" id="KW-0560">Oxidoreductase</keyword>
<dbReference type="InterPro" id="IPR032675">
    <property type="entry name" value="LRR_dom_sf"/>
</dbReference>
<dbReference type="PROSITE" id="PS50292">
    <property type="entry name" value="PEROXIDASE_3"/>
    <property type="match status" value="1"/>
</dbReference>
<dbReference type="InterPro" id="IPR013783">
    <property type="entry name" value="Ig-like_fold"/>
</dbReference>
<accession>A0A2A6D1R7</accession>
<keyword evidence="2" id="KW-0575">Peroxidase</keyword>
<sequence>MAPWPMLTLASLVIAAAAAATGCPTECRCDRNEKIVRCDEFTDCRISSLATIPADTVGHEFSSLSELPPLPSLASLFISHGNIETIPENFLYSFPSLRHLSLGYNTLHSLHPIARRPSKLEILELPHNKLSFVSPSAFDNLRSLHTLDLSSNSVRSLSPSIRERAPALQLLRLHANPLHCDCRLKTFVGIISGRGAQETRCASPKRLSDENIDQVAAVDLVCAPARIASSDSATTTLRCAHGESTIWLYKEKELDGSLKVLDNGDLEVPRGTDPADFSCASGSIEHRDRSPRHVSATTSQQGSSRSFTFRSTDNTHREGTPVTLHCEVAGHPRPIVEWFHRNERIVSSRKHTLSNGDQILKVFPFLDTDVGSYDCRASNAHGRVEHTVRVDVLSSFPPTIVDEPASVSANPGEQLTLRCRATGVPRPALSWFYEGSQIPQHGLGRFAISQDGSELTISHVSRQDDGLYTCMAANPVGSIMAEARVTVKGVQAIDASFDDATLRSIVARARANVDKAINSTRSDLSQQGVRSVADLRKLFRFSIPAQATELTKAREIYEESFRLVNEHVDKGLNLRGVDISGKNVSFELLLAPAHVHTIMELTGCQNGLFKVANPCTNMCFHMKYRSYDGQCNNLDHPQWGAAQTANDSDVVAKLRNLYGHPGNMDVWVGGIAERRVVGLVGPLFACIIADQFKRIRDGDRFWYEKADVFTPMQLQQIKKASLSRLLCDNGDDIDRVQRNAFMFPGNSTQLYEKCENLPELNLSVFSSCCDSGCEGSATEDLPGLPVRKRRTTLKGCDDDSTRYDDGHQWDKDQCTKCKCESGSATCN</sequence>
<evidence type="ECO:0000256" key="3">
    <source>
        <dbReference type="ARBA" id="ARBA00022614"/>
    </source>
</evidence>
<dbReference type="SMART" id="SM00409">
    <property type="entry name" value="IG"/>
    <property type="match status" value="2"/>
</dbReference>
<dbReference type="FunFam" id="3.80.10.10:FF:001893">
    <property type="entry name" value="Pxn-1"/>
    <property type="match status" value="1"/>
</dbReference>
<evidence type="ECO:0000256" key="7">
    <source>
        <dbReference type="ARBA" id="ARBA00023180"/>
    </source>
</evidence>
<dbReference type="PROSITE" id="PS51450">
    <property type="entry name" value="LRR"/>
    <property type="match status" value="1"/>
</dbReference>
<dbReference type="PROSITE" id="PS50835">
    <property type="entry name" value="IG_LIKE"/>
    <property type="match status" value="2"/>
</dbReference>
<reference evidence="11" key="1">
    <citation type="journal article" date="2008" name="Nat. Genet.">
        <title>The Pristionchus pacificus genome provides a unique perspective on nematode lifestyle and parasitism.</title>
        <authorList>
            <person name="Dieterich C."/>
            <person name="Clifton S.W."/>
            <person name="Schuster L.N."/>
            <person name="Chinwalla A."/>
            <person name="Delehaunty K."/>
            <person name="Dinkelacker I."/>
            <person name="Fulton L."/>
            <person name="Fulton R."/>
            <person name="Godfrey J."/>
            <person name="Minx P."/>
            <person name="Mitreva M."/>
            <person name="Roeseler W."/>
            <person name="Tian H."/>
            <person name="Witte H."/>
            <person name="Yang S.P."/>
            <person name="Wilson R.K."/>
            <person name="Sommer R.J."/>
        </authorList>
    </citation>
    <scope>NUCLEOTIDE SEQUENCE [LARGE SCALE GENOMIC DNA]</scope>
    <source>
        <strain evidence="11">PS312</strain>
    </source>
</reference>
<gene>
    <name evidence="10" type="primary">WBGene00272734</name>
</gene>
<keyword evidence="5" id="KW-0677">Repeat</keyword>
<organism evidence="10 11">
    <name type="scientific">Pristionchus pacificus</name>
    <name type="common">Parasitic nematode worm</name>
    <dbReference type="NCBI Taxonomy" id="54126"/>
    <lineage>
        <taxon>Eukaryota</taxon>
        <taxon>Metazoa</taxon>
        <taxon>Ecdysozoa</taxon>
        <taxon>Nematoda</taxon>
        <taxon>Chromadorea</taxon>
        <taxon>Rhabditida</taxon>
        <taxon>Rhabditina</taxon>
        <taxon>Diplogasteromorpha</taxon>
        <taxon>Diplogasteroidea</taxon>
        <taxon>Neodiplogasteridae</taxon>
        <taxon>Pristionchus</taxon>
    </lineage>
</organism>
<reference evidence="10" key="2">
    <citation type="submission" date="2022-06" db="UniProtKB">
        <authorList>
            <consortium name="EnsemblMetazoa"/>
        </authorList>
    </citation>
    <scope>IDENTIFICATION</scope>
    <source>
        <strain evidence="10">PS312</strain>
    </source>
</reference>
<dbReference type="InterPro" id="IPR001611">
    <property type="entry name" value="Leu-rich_rpt"/>
</dbReference>
<evidence type="ECO:0000256" key="5">
    <source>
        <dbReference type="ARBA" id="ARBA00022737"/>
    </source>
</evidence>
<dbReference type="Proteomes" id="UP000005239">
    <property type="component" value="Unassembled WGS sequence"/>
</dbReference>
<keyword evidence="4 9" id="KW-0732">Signal</keyword>
<evidence type="ECO:0000313" key="10">
    <source>
        <dbReference type="EnsemblMetazoa" id="PPA34365.1"/>
    </source>
</evidence>
<dbReference type="InterPro" id="IPR000483">
    <property type="entry name" value="Cys-rich_flank_reg_C"/>
</dbReference>
<feature type="signal peptide" evidence="9">
    <location>
        <begin position="1"/>
        <end position="20"/>
    </location>
</feature>
<dbReference type="Pfam" id="PF03098">
    <property type="entry name" value="An_peroxidase"/>
    <property type="match status" value="1"/>
</dbReference>
<evidence type="ECO:0000256" key="1">
    <source>
        <dbReference type="ARBA" id="ARBA00009588"/>
    </source>
</evidence>
<keyword evidence="7" id="KW-0325">Glycoprotein</keyword>
<dbReference type="AlphaFoldDB" id="A0A2A6D1R7"/>
<protein>
    <submittedName>
        <fullName evidence="10">Peroxidase</fullName>
    </submittedName>
</protein>
<dbReference type="InterPro" id="IPR019791">
    <property type="entry name" value="Haem_peroxidase_animal"/>
</dbReference>
<dbReference type="InterPro" id="IPR003598">
    <property type="entry name" value="Ig_sub2"/>
</dbReference>
<dbReference type="Pfam" id="PF13855">
    <property type="entry name" value="LRR_8"/>
    <property type="match status" value="1"/>
</dbReference>
<dbReference type="InterPro" id="IPR003599">
    <property type="entry name" value="Ig_sub"/>
</dbReference>
<feature type="compositionally biased region" description="Polar residues" evidence="8">
    <location>
        <begin position="295"/>
        <end position="312"/>
    </location>
</feature>
<dbReference type="SMART" id="SM00408">
    <property type="entry name" value="IGc2"/>
    <property type="match status" value="2"/>
</dbReference>
<dbReference type="Gene3D" id="3.80.10.10">
    <property type="entry name" value="Ribonuclease Inhibitor"/>
    <property type="match status" value="1"/>
</dbReference>
<dbReference type="PANTHER" id="PTHR11475">
    <property type="entry name" value="OXIDASE/PEROXIDASE"/>
    <property type="match status" value="1"/>
</dbReference>
<dbReference type="GO" id="GO:0020037">
    <property type="term" value="F:heme binding"/>
    <property type="evidence" value="ECO:0007669"/>
    <property type="project" value="InterPro"/>
</dbReference>
<evidence type="ECO:0000256" key="8">
    <source>
        <dbReference type="SAM" id="MobiDB-lite"/>
    </source>
</evidence>
<dbReference type="SUPFAM" id="SSF48113">
    <property type="entry name" value="Heme-dependent peroxidases"/>
    <property type="match status" value="2"/>
</dbReference>
<dbReference type="EnsemblMetazoa" id="PPA34365.1">
    <property type="protein sequence ID" value="PPA34365.1"/>
    <property type="gene ID" value="WBGene00272734"/>
</dbReference>
<dbReference type="OrthoDB" id="823504at2759"/>
<dbReference type="GO" id="GO:0004601">
    <property type="term" value="F:peroxidase activity"/>
    <property type="evidence" value="ECO:0007669"/>
    <property type="project" value="UniProtKB-KW"/>
</dbReference>
<dbReference type="Gene3D" id="1.10.640.10">
    <property type="entry name" value="Haem peroxidase domain superfamily, animal type"/>
    <property type="match status" value="2"/>
</dbReference>
<dbReference type="InterPro" id="IPR007110">
    <property type="entry name" value="Ig-like_dom"/>
</dbReference>
<dbReference type="Pfam" id="PF07679">
    <property type="entry name" value="I-set"/>
    <property type="match status" value="2"/>
</dbReference>
<evidence type="ECO:0000256" key="2">
    <source>
        <dbReference type="ARBA" id="ARBA00022559"/>
    </source>
</evidence>
<feature type="region of interest" description="Disordered" evidence="8">
    <location>
        <begin position="277"/>
        <end position="319"/>
    </location>
</feature>
<dbReference type="SMART" id="SM00369">
    <property type="entry name" value="LRR_TYP"/>
    <property type="match status" value="4"/>
</dbReference>
<dbReference type="SUPFAM" id="SSF48726">
    <property type="entry name" value="Immunoglobulin"/>
    <property type="match status" value="2"/>
</dbReference>
<feature type="chain" id="PRO_5043579451" evidence="9">
    <location>
        <begin position="21"/>
        <end position="827"/>
    </location>
</feature>